<dbReference type="Proteomes" id="UP001202479">
    <property type="component" value="Unassembled WGS sequence"/>
</dbReference>
<accession>A0AAI9SUF5</accession>
<dbReference type="AlphaFoldDB" id="A0AAI9SUF5"/>
<evidence type="ECO:0000313" key="1">
    <source>
        <dbReference type="EMBL" id="KAI3403101.2"/>
    </source>
</evidence>
<evidence type="ECO:0000313" key="2">
    <source>
        <dbReference type="Proteomes" id="UP001202479"/>
    </source>
</evidence>
<gene>
    <name evidence="1" type="ORF">KGF56_004161</name>
</gene>
<keyword evidence="2" id="KW-1185">Reference proteome</keyword>
<dbReference type="EMBL" id="JAHUZD010000138">
    <property type="protein sequence ID" value="KAI3403101.2"/>
    <property type="molecule type" value="Genomic_DNA"/>
</dbReference>
<comment type="caution">
    <text evidence="1">The sequence shown here is derived from an EMBL/GenBank/DDBJ whole genome shotgun (WGS) entry which is preliminary data.</text>
</comment>
<proteinExistence type="predicted"/>
<dbReference type="GeneID" id="73381776"/>
<name>A0AAI9SUF5_9ASCO</name>
<reference evidence="1" key="1">
    <citation type="journal article" date="2022" name="DNA Res.">
        <title>Genome analysis of five recently described species of the CUG-Ser clade uncovers Candida theae as a new hybrid lineage with pathogenic potential in the Candida parapsilosis species complex.</title>
        <authorList>
            <person name="Mixao V."/>
            <person name="Del Olmo V."/>
            <person name="Hegedusova E."/>
            <person name="Saus E."/>
            <person name="Pryszcz L."/>
            <person name="Cillingova A."/>
            <person name="Nosek J."/>
            <person name="Gabaldon T."/>
        </authorList>
    </citation>
    <scope>NUCLEOTIDE SEQUENCE</scope>
    <source>
        <strain evidence="1">CBS 10844</strain>
    </source>
</reference>
<organism evidence="1 2">
    <name type="scientific">Candida oxycetoniae</name>
    <dbReference type="NCBI Taxonomy" id="497107"/>
    <lineage>
        <taxon>Eukaryota</taxon>
        <taxon>Fungi</taxon>
        <taxon>Dikarya</taxon>
        <taxon>Ascomycota</taxon>
        <taxon>Saccharomycotina</taxon>
        <taxon>Pichiomycetes</taxon>
        <taxon>Debaryomycetaceae</taxon>
        <taxon>Candida/Lodderomyces clade</taxon>
        <taxon>Candida</taxon>
    </lineage>
</organism>
<dbReference type="RefSeq" id="XP_049178848.1">
    <property type="nucleotide sequence ID" value="XM_049325571.1"/>
</dbReference>
<protein>
    <submittedName>
        <fullName evidence="1">Uncharacterized protein</fullName>
    </submittedName>
</protein>
<sequence length="622" mass="71230">METQKSSKNDTRDRLLSLDRIKSSEPVTRLLLSEDTSYQYSEDTLRQIFAIAFDTSKDSLSDTDKHGLIKLCLRPSGKITPRIFLRIISKLGPLQFRICKDKLFTGNKLPLALQLDIAEWMSDEFERFPENILKFSKIALPILEKLSSFKHLQGPMDRAISSILNHEKSQSQGIQPLKRKSLNSGKPYTFEYLSNAMTCNFQVNEDNLNKKRKIVCSNSPNGDTFSLEDFFSNDMIPASSYRKLTALFITNEQDRHLFEQHVRNLFEDLLKDERELPPSIEEKLISIFAYSSGAISFPHIRKLIATVDSDESIWARKLPYRCKLFKFLNIKEVEFTNMLQSDCEHLINTFLRNPDVGSKTCDLYVDSILPLMIASTTNEPTSRVENSLIPTILELIQFCSSKSKLILTSRVLMLVQRYRDLNMFNEENIAIPLPRSLAYSYLFSCDINHLDAVCANFSSNKRLNFESDALKAVQNSYIMDTINSLWRNKFFGYDSKMNSAQRAFFLFPLLPKLQDTSFSERCLTLKNCGALFVNPASAFIAIKILRTLEDRKESLSVRHEGPVTEESINAIQQNPTNCWLTITANEIKVSVLRDLDSRNFKGICDLVFNSLKSLSGKRKSVV</sequence>